<dbReference type="RefSeq" id="WP_057870501.1">
    <property type="nucleotide sequence ID" value="NZ_AZGB01000001.1"/>
</dbReference>
<dbReference type="Pfam" id="PF00293">
    <property type="entry name" value="NUDIX"/>
    <property type="match status" value="1"/>
</dbReference>
<accession>A0A0R1VZC3</accession>
<dbReference type="SUPFAM" id="SSF55811">
    <property type="entry name" value="Nudix"/>
    <property type="match status" value="1"/>
</dbReference>
<evidence type="ECO:0000259" key="1">
    <source>
        <dbReference type="Pfam" id="PF00293"/>
    </source>
</evidence>
<dbReference type="Gene3D" id="3.90.79.10">
    <property type="entry name" value="Nucleoside Triphosphate Pyrophosphohydrolase"/>
    <property type="match status" value="1"/>
</dbReference>
<sequence length="80" mass="8998">MAIEYYETALKACIREFKEETGLSVTVSKLLGVNSSGKQKYPNGDQAKSICIFFKVQQLLSGKLIANNSETLELRFFPFD</sequence>
<dbReference type="EMBL" id="AZGB01000001">
    <property type="protein sequence ID" value="KRM08214.1"/>
    <property type="molecule type" value="Genomic_DNA"/>
</dbReference>
<dbReference type="PATRIC" id="fig|1423750.3.peg.1593"/>
<proteinExistence type="predicted"/>
<evidence type="ECO:0000313" key="3">
    <source>
        <dbReference type="Proteomes" id="UP000051451"/>
    </source>
</evidence>
<reference evidence="2 3" key="1">
    <citation type="journal article" date="2015" name="Genome Announc.">
        <title>Expanding the biotechnology potential of lactobacilli through comparative genomics of 213 strains and associated genera.</title>
        <authorList>
            <person name="Sun Z."/>
            <person name="Harris H.M."/>
            <person name="McCann A."/>
            <person name="Guo C."/>
            <person name="Argimon S."/>
            <person name="Zhang W."/>
            <person name="Yang X."/>
            <person name="Jeffery I.B."/>
            <person name="Cooney J.C."/>
            <person name="Kagawa T.F."/>
            <person name="Liu W."/>
            <person name="Song Y."/>
            <person name="Salvetti E."/>
            <person name="Wrobel A."/>
            <person name="Rasinkangas P."/>
            <person name="Parkhill J."/>
            <person name="Rea M.C."/>
            <person name="O'Sullivan O."/>
            <person name="Ritari J."/>
            <person name="Douillard F.P."/>
            <person name="Paul Ross R."/>
            <person name="Yang R."/>
            <person name="Briner A.E."/>
            <person name="Felis G.E."/>
            <person name="de Vos W.M."/>
            <person name="Barrangou R."/>
            <person name="Klaenhammer T.R."/>
            <person name="Caufield P.W."/>
            <person name="Cui Y."/>
            <person name="Zhang H."/>
            <person name="O'Toole P.W."/>
        </authorList>
    </citation>
    <scope>NUCLEOTIDE SEQUENCE [LARGE SCALE GENOMIC DNA]</scope>
    <source>
        <strain evidence="2 3">DSM 18630</strain>
    </source>
</reference>
<dbReference type="STRING" id="1423750.FC89_GL001551"/>
<dbReference type="GeneID" id="98317754"/>
<feature type="domain" description="Nudix hydrolase" evidence="1">
    <location>
        <begin position="3"/>
        <end position="80"/>
    </location>
</feature>
<comment type="caution">
    <text evidence="2">The sequence shown here is derived from an EMBL/GenBank/DDBJ whole genome shotgun (WGS) entry which is preliminary data.</text>
</comment>
<gene>
    <name evidence="2" type="ORF">FC89_GL001551</name>
</gene>
<dbReference type="Proteomes" id="UP000051451">
    <property type="component" value="Unassembled WGS sequence"/>
</dbReference>
<dbReference type="InterPro" id="IPR000086">
    <property type="entry name" value="NUDIX_hydrolase_dom"/>
</dbReference>
<dbReference type="InterPro" id="IPR015797">
    <property type="entry name" value="NUDIX_hydrolase-like_dom_sf"/>
</dbReference>
<keyword evidence="3" id="KW-1185">Reference proteome</keyword>
<organism evidence="2 3">
    <name type="scientific">Liquorilactobacillus ghanensis DSM 18630</name>
    <dbReference type="NCBI Taxonomy" id="1423750"/>
    <lineage>
        <taxon>Bacteria</taxon>
        <taxon>Bacillati</taxon>
        <taxon>Bacillota</taxon>
        <taxon>Bacilli</taxon>
        <taxon>Lactobacillales</taxon>
        <taxon>Lactobacillaceae</taxon>
        <taxon>Liquorilactobacillus</taxon>
    </lineage>
</organism>
<name>A0A0R1VZC3_9LACO</name>
<dbReference type="AlphaFoldDB" id="A0A0R1VZC3"/>
<protein>
    <recommendedName>
        <fullName evidence="1">Nudix hydrolase domain-containing protein</fullName>
    </recommendedName>
</protein>
<evidence type="ECO:0000313" key="2">
    <source>
        <dbReference type="EMBL" id="KRM08214.1"/>
    </source>
</evidence>